<dbReference type="Proteomes" id="UP000199032">
    <property type="component" value="Unassembled WGS sequence"/>
</dbReference>
<dbReference type="AlphaFoldDB" id="A0A0S4L7L6"/>
<name>A0A0S4L7L6_9BACT</name>
<accession>A0A0S4L7L6</accession>
<dbReference type="Gene3D" id="3.40.50.2000">
    <property type="entry name" value="Glycogen Phosphorylase B"/>
    <property type="match status" value="2"/>
</dbReference>
<sequence>MLLRLLSRLDRQRFMPSVISLIQLGPVSEKIERLGISVRSLGMQPGKPNLVSIGRLLRWIRQDRPHVMQTWMYHADLLGGVAARLAGHIPIAWGVRHSDPLTQGYGPLTVPTVKLCARLSRWIPKRIVCCSEASREAHVAFGYTADKMVVIPNGVDLTALKPDPVARRLTRQALGIPTEASVIGLVGRFHPQKDHQNFVCAAKRLVSMRPSVHFILCGEGVTWNNRELAAWIDDAGIRENCRLLGRREDVPQLMASFDLATSSSCFGESFANVVSEAMSCGVPCVVTDVGDSAHIVGPTGIVVPPRDAEALARAWEHMLNLGQEQLLRTGLQARQRIKDNFDLPNIVDRYQTMFDDLAISRVA</sequence>
<organism evidence="2 3">
    <name type="scientific">Candidatus Nitrospira nitrosa</name>
    <dbReference type="NCBI Taxonomy" id="1742972"/>
    <lineage>
        <taxon>Bacteria</taxon>
        <taxon>Pseudomonadati</taxon>
        <taxon>Nitrospirota</taxon>
        <taxon>Nitrospiria</taxon>
        <taxon>Nitrospirales</taxon>
        <taxon>Nitrospiraceae</taxon>
        <taxon>Nitrospira</taxon>
    </lineage>
</organism>
<evidence type="ECO:0000259" key="1">
    <source>
        <dbReference type="Pfam" id="PF13439"/>
    </source>
</evidence>
<evidence type="ECO:0000313" key="2">
    <source>
        <dbReference type="EMBL" id="CUS32589.1"/>
    </source>
</evidence>
<reference evidence="2 3" key="1">
    <citation type="submission" date="2015-10" db="EMBL/GenBank/DDBJ databases">
        <authorList>
            <person name="Gilbert D.G."/>
        </authorList>
    </citation>
    <scope>NUCLEOTIDE SEQUENCE [LARGE SCALE GENOMIC DNA]</scope>
    <source>
        <strain evidence="2">COMA1</strain>
    </source>
</reference>
<feature type="domain" description="Glycosyltransferase subfamily 4-like N-terminal" evidence="1">
    <location>
        <begin position="3"/>
        <end position="158"/>
    </location>
</feature>
<dbReference type="PANTHER" id="PTHR12526">
    <property type="entry name" value="GLYCOSYLTRANSFERASE"/>
    <property type="match status" value="1"/>
</dbReference>
<dbReference type="Pfam" id="PF13439">
    <property type="entry name" value="Glyco_transf_4"/>
    <property type="match status" value="1"/>
</dbReference>
<keyword evidence="2" id="KW-0328">Glycosyltransferase</keyword>
<dbReference type="STRING" id="1742972.COMA1_10704"/>
<dbReference type="SUPFAM" id="SSF53756">
    <property type="entry name" value="UDP-Glycosyltransferase/glycogen phosphorylase"/>
    <property type="match status" value="1"/>
</dbReference>
<keyword evidence="3" id="KW-1185">Reference proteome</keyword>
<dbReference type="EC" id="2.4.1.57" evidence="2"/>
<dbReference type="GO" id="GO:0016757">
    <property type="term" value="F:glycosyltransferase activity"/>
    <property type="evidence" value="ECO:0007669"/>
    <property type="project" value="UniProtKB-KW"/>
</dbReference>
<protein>
    <submittedName>
        <fullName evidence="2">Putative Phosphatidylinositol alpha-mannosyltransferase</fullName>
        <ecNumber evidence="2">2.4.1.57</ecNumber>
    </submittedName>
</protein>
<dbReference type="EMBL" id="CZQA01000001">
    <property type="protein sequence ID" value="CUS32589.1"/>
    <property type="molecule type" value="Genomic_DNA"/>
</dbReference>
<proteinExistence type="predicted"/>
<dbReference type="InterPro" id="IPR028098">
    <property type="entry name" value="Glyco_trans_4-like_N"/>
</dbReference>
<dbReference type="PANTHER" id="PTHR12526:SF630">
    <property type="entry name" value="GLYCOSYLTRANSFERASE"/>
    <property type="match status" value="1"/>
</dbReference>
<dbReference type="Pfam" id="PF13692">
    <property type="entry name" value="Glyco_trans_1_4"/>
    <property type="match status" value="1"/>
</dbReference>
<evidence type="ECO:0000313" key="3">
    <source>
        <dbReference type="Proteomes" id="UP000199032"/>
    </source>
</evidence>
<gene>
    <name evidence="2" type="ORF">COMA1_10704</name>
</gene>
<keyword evidence="2" id="KW-0808">Transferase</keyword>